<sequence>MNIGYACINTQLGKKKILGGRTCRKATFQQNGLPYVGELALQNIKDIYTICQWNVSNGIHFYRMPSDIFPWQSEYEIEQLPQYKQIKAVCEEIGKYATKNNLRLTFHPGPFNILASNKPEVVRRTMKELRQHSQFFDMMELEPSHHNKINIHIGAAYKDKWAVLDKWCENYRLLDEHTKKRLTIENDDKASLYTVHDLYTRVYSEVGIPIVMDFHHHNCHPGDLTAMDSFYLAASTWTSARPVVHYSSSKRLFEDSTAKIQAHADYIYDEVPQEVFEKADVMFEAKAKEKAVLSYKEKVSILV</sequence>
<dbReference type="InterPro" id="IPR036237">
    <property type="entry name" value="Xyl_isomerase-like_sf"/>
</dbReference>
<dbReference type="NCBIfam" id="TIGR00629">
    <property type="entry name" value="uvde"/>
    <property type="match status" value="1"/>
</dbReference>
<evidence type="ECO:0000256" key="1">
    <source>
        <dbReference type="ARBA" id="ARBA00022722"/>
    </source>
</evidence>
<dbReference type="EMBL" id="LR796421">
    <property type="protein sequence ID" value="CAB4143082.1"/>
    <property type="molecule type" value="Genomic_DNA"/>
</dbReference>
<keyword evidence="1" id="KW-0540">Nuclease</keyword>
<dbReference type="GO" id="GO:0006289">
    <property type="term" value="P:nucleotide-excision repair"/>
    <property type="evidence" value="ECO:0007669"/>
    <property type="project" value="InterPro"/>
</dbReference>
<accession>A0A6J5MA75</accession>
<evidence type="ECO:0000256" key="2">
    <source>
        <dbReference type="ARBA" id="ARBA00022759"/>
    </source>
</evidence>
<keyword evidence="3" id="KW-0227">DNA damage</keyword>
<dbReference type="GO" id="GO:0004519">
    <property type="term" value="F:endonuclease activity"/>
    <property type="evidence" value="ECO:0007669"/>
    <property type="project" value="UniProtKB-KW"/>
</dbReference>
<name>A0A6J5MA75_9CAUD</name>
<dbReference type="Pfam" id="PF03851">
    <property type="entry name" value="UvdE"/>
    <property type="match status" value="1"/>
</dbReference>
<reference evidence="7" key="1">
    <citation type="submission" date="2020-04" db="EMBL/GenBank/DDBJ databases">
        <authorList>
            <person name="Chiriac C."/>
            <person name="Salcher M."/>
            <person name="Ghai R."/>
            <person name="Kavagutti S V."/>
        </authorList>
    </citation>
    <scope>NUCLEOTIDE SEQUENCE</scope>
</reference>
<evidence type="ECO:0000256" key="6">
    <source>
        <dbReference type="ARBA" id="ARBA00023204"/>
    </source>
</evidence>
<dbReference type="GO" id="GO:0009411">
    <property type="term" value="P:response to UV"/>
    <property type="evidence" value="ECO:0007669"/>
    <property type="project" value="InterPro"/>
</dbReference>
<protein>
    <submittedName>
        <fullName evidence="7">Uve UV damage repair endonuclease</fullName>
    </submittedName>
</protein>
<dbReference type="InterPro" id="IPR004601">
    <property type="entry name" value="UvdE"/>
</dbReference>
<keyword evidence="2 7" id="KW-0255">Endonuclease</keyword>
<organism evidence="7">
    <name type="scientific">uncultured Caudovirales phage</name>
    <dbReference type="NCBI Taxonomy" id="2100421"/>
    <lineage>
        <taxon>Viruses</taxon>
        <taxon>Duplodnaviria</taxon>
        <taxon>Heunggongvirae</taxon>
        <taxon>Uroviricota</taxon>
        <taxon>Caudoviricetes</taxon>
        <taxon>Peduoviridae</taxon>
        <taxon>Maltschvirus</taxon>
        <taxon>Maltschvirus maltsch</taxon>
    </lineage>
</organism>
<keyword evidence="5" id="KW-0378">Hydrolase</keyword>
<keyword evidence="6" id="KW-0234">DNA repair</keyword>
<dbReference type="GO" id="GO:0016787">
    <property type="term" value="F:hydrolase activity"/>
    <property type="evidence" value="ECO:0007669"/>
    <property type="project" value="UniProtKB-KW"/>
</dbReference>
<evidence type="ECO:0000256" key="3">
    <source>
        <dbReference type="ARBA" id="ARBA00022763"/>
    </source>
</evidence>
<evidence type="ECO:0000256" key="5">
    <source>
        <dbReference type="ARBA" id="ARBA00022801"/>
    </source>
</evidence>
<gene>
    <name evidence="7" type="ORF">UFOVP450_66</name>
</gene>
<dbReference type="PANTHER" id="PTHR31290:SF5">
    <property type="entry name" value="UV-DAMAGE ENDONUCLEASE"/>
    <property type="match status" value="1"/>
</dbReference>
<proteinExistence type="predicted"/>
<keyword evidence="4" id="KW-0228">DNA excision</keyword>
<evidence type="ECO:0000313" key="7">
    <source>
        <dbReference type="EMBL" id="CAB4143082.1"/>
    </source>
</evidence>
<dbReference type="Gene3D" id="3.20.20.150">
    <property type="entry name" value="Divalent-metal-dependent TIM barrel enzymes"/>
    <property type="match status" value="1"/>
</dbReference>
<dbReference type="PANTHER" id="PTHR31290">
    <property type="entry name" value="UV-DAMAGE ENDONUCLEASE"/>
    <property type="match status" value="1"/>
</dbReference>
<dbReference type="SUPFAM" id="SSF51658">
    <property type="entry name" value="Xylose isomerase-like"/>
    <property type="match status" value="1"/>
</dbReference>
<evidence type="ECO:0000256" key="4">
    <source>
        <dbReference type="ARBA" id="ARBA00022769"/>
    </source>
</evidence>